<name>A0ABU0S2W4_9ACTN</name>
<dbReference type="Pfam" id="PF10978">
    <property type="entry name" value="DUF2785"/>
    <property type="match status" value="1"/>
</dbReference>
<evidence type="ECO:0000313" key="2">
    <source>
        <dbReference type="Proteomes" id="UP001223072"/>
    </source>
</evidence>
<evidence type="ECO:0008006" key="3">
    <source>
        <dbReference type="Google" id="ProtNLM"/>
    </source>
</evidence>
<evidence type="ECO:0000313" key="1">
    <source>
        <dbReference type="EMBL" id="MDQ0937772.1"/>
    </source>
</evidence>
<accession>A0ABU0S2W4</accession>
<gene>
    <name evidence="1" type="ORF">QFZ49_007747</name>
</gene>
<comment type="caution">
    <text evidence="1">The sequence shown here is derived from an EMBL/GenBank/DDBJ whole genome shotgun (WGS) entry which is preliminary data.</text>
</comment>
<protein>
    <recommendedName>
        <fullName evidence="3">DUF2785 domain-containing protein</fullName>
    </recommendedName>
</protein>
<dbReference type="RefSeq" id="WP_307630959.1">
    <property type="nucleotide sequence ID" value="NZ_JAUSZS010000008.1"/>
</dbReference>
<reference evidence="1 2" key="1">
    <citation type="submission" date="2023-07" db="EMBL/GenBank/DDBJ databases">
        <title>Comparative genomics of wheat-associated soil bacteria to identify genetic determinants of phenazine resistance.</title>
        <authorList>
            <person name="Mouncey N."/>
        </authorList>
    </citation>
    <scope>NUCLEOTIDE SEQUENCE [LARGE SCALE GENOMIC DNA]</scope>
    <source>
        <strain evidence="1 2">W2I16</strain>
    </source>
</reference>
<sequence>MDDTLRRHDGDIGELSGAARAAALEALVADLRSPDPAVRDERAYGTAVRWTPALDAAERRWLGDRMAGLFDDPGVQARAFAPLVLARIVDAGDWRQEWWEAFARWYPGETDLRGYDPVLGWVHAAAHGADLLGALARRPQQEPAPLFELAVARLLADTEQVFDAQEDDRIARALARILCRPGLSAAESVRWLDAVAAAFRTGEPGPVPPWASNTMRTLRTLYLLADRGLLTPTGDGPPSTVTHREAVLDALAATLAIVTPGLPSPSGRRDQV</sequence>
<proteinExistence type="predicted"/>
<dbReference type="EMBL" id="JAUSZS010000008">
    <property type="protein sequence ID" value="MDQ0937772.1"/>
    <property type="molecule type" value="Genomic_DNA"/>
</dbReference>
<organism evidence="1 2">
    <name type="scientific">Streptomyces turgidiscabies</name>
    <dbReference type="NCBI Taxonomy" id="85558"/>
    <lineage>
        <taxon>Bacteria</taxon>
        <taxon>Bacillati</taxon>
        <taxon>Actinomycetota</taxon>
        <taxon>Actinomycetes</taxon>
        <taxon>Kitasatosporales</taxon>
        <taxon>Streptomycetaceae</taxon>
        <taxon>Streptomyces</taxon>
    </lineage>
</organism>
<dbReference type="Proteomes" id="UP001223072">
    <property type="component" value="Unassembled WGS sequence"/>
</dbReference>
<keyword evidence="2" id="KW-1185">Reference proteome</keyword>
<dbReference type="InterPro" id="IPR021247">
    <property type="entry name" value="DUF2785"/>
</dbReference>